<reference evidence="2 5" key="2">
    <citation type="submission" date="2018-03" db="EMBL/GenBank/DDBJ databases">
        <title>The uncultured portion of the human microbiome is neutrally assembled.</title>
        <authorList>
            <person name="Jeraldo P."/>
            <person name="Boardman L."/>
            <person name="White B.A."/>
            <person name="Nelson H."/>
            <person name="Goldenfeld N."/>
            <person name="Chia N."/>
        </authorList>
    </citation>
    <scope>NUCLEOTIDE SEQUENCE [LARGE SCALE GENOMIC DNA]</scope>
    <source>
        <strain evidence="2">CIM:MAG 903</strain>
    </source>
</reference>
<dbReference type="GeneID" id="90544752"/>
<evidence type="ECO:0000256" key="1">
    <source>
        <dbReference type="SAM" id="Phobius"/>
    </source>
</evidence>
<reference evidence="3 4" key="1">
    <citation type="submission" date="2016-10" db="EMBL/GenBank/DDBJ databases">
        <authorList>
            <person name="de Groot N.N."/>
        </authorList>
    </citation>
    <scope>NUCLEOTIDE SEQUENCE [LARGE SCALE GENOMIC DNA]</scope>
    <source>
        <strain evidence="3 4">NLAE-zl-G419</strain>
    </source>
</reference>
<name>A0A1I2J8L8_9CLOT</name>
<keyword evidence="1" id="KW-0812">Transmembrane</keyword>
<keyword evidence="1" id="KW-1133">Transmembrane helix</keyword>
<keyword evidence="1" id="KW-0472">Membrane</keyword>
<dbReference type="STRING" id="1529.SAMN04487885_101185"/>
<accession>A0A1I2J8L8</accession>
<keyword evidence="4" id="KW-1185">Reference proteome</keyword>
<protein>
    <submittedName>
        <fullName evidence="2">Ground-like protein</fullName>
    </submittedName>
</protein>
<dbReference type="RefSeq" id="WP_099335492.1">
    <property type="nucleotide sequence ID" value="NZ_BAAACD010000029.1"/>
</dbReference>
<evidence type="ECO:0000313" key="5">
    <source>
        <dbReference type="Proteomes" id="UP000246114"/>
    </source>
</evidence>
<feature type="transmembrane region" description="Helical" evidence="1">
    <location>
        <begin position="62"/>
        <end position="80"/>
    </location>
</feature>
<gene>
    <name evidence="2" type="ORF">DBY38_07565</name>
    <name evidence="3" type="ORF">SAMN04487885_101185</name>
</gene>
<dbReference type="EMBL" id="FOOE01000001">
    <property type="protein sequence ID" value="SFF50340.1"/>
    <property type="molecule type" value="Genomic_DNA"/>
</dbReference>
<proteinExistence type="predicted"/>
<dbReference type="Proteomes" id="UP000182135">
    <property type="component" value="Unassembled WGS sequence"/>
</dbReference>
<organism evidence="3 4">
    <name type="scientific">Clostridium cadaveris</name>
    <dbReference type="NCBI Taxonomy" id="1529"/>
    <lineage>
        <taxon>Bacteria</taxon>
        <taxon>Bacillati</taxon>
        <taxon>Bacillota</taxon>
        <taxon>Clostridia</taxon>
        <taxon>Eubacteriales</taxon>
        <taxon>Clostridiaceae</taxon>
        <taxon>Clostridium</taxon>
    </lineage>
</organism>
<sequence>MSKRKDRCCSVFVTAPPCGYYPQSCCNYPAPYSNCGCNNWNNSNCCNSCNNNGCADGFGNNAWWLIILLLFGGFGGCGCGL</sequence>
<evidence type="ECO:0000313" key="3">
    <source>
        <dbReference type="EMBL" id="SFF50340.1"/>
    </source>
</evidence>
<evidence type="ECO:0000313" key="4">
    <source>
        <dbReference type="Proteomes" id="UP000182135"/>
    </source>
</evidence>
<evidence type="ECO:0000313" key="2">
    <source>
        <dbReference type="EMBL" id="PWL53581.1"/>
    </source>
</evidence>
<dbReference type="AlphaFoldDB" id="A0A1I2J8L8"/>
<dbReference type="Proteomes" id="UP000246114">
    <property type="component" value="Unassembled WGS sequence"/>
</dbReference>
<dbReference type="EMBL" id="QAMZ01000036">
    <property type="protein sequence ID" value="PWL53581.1"/>
    <property type="molecule type" value="Genomic_DNA"/>
</dbReference>